<dbReference type="AlphaFoldDB" id="A0A0V0H583"/>
<sequence>MCHKYIKCEPFHRLNSMYGLEDTRALSWNQQVVTRDYIIERQTSPAVLWSFHLSHFSIAFWVK</sequence>
<reference evidence="1" key="1">
    <citation type="submission" date="2015-12" db="EMBL/GenBank/DDBJ databases">
        <title>Gene expression during late stages of embryo sac development: a critical building block for successful pollen-pistil interactions.</title>
        <authorList>
            <person name="Liu Y."/>
            <person name="Joly V."/>
            <person name="Sabar M."/>
            <person name="Matton D.P."/>
        </authorList>
    </citation>
    <scope>NUCLEOTIDE SEQUENCE</scope>
</reference>
<name>A0A0V0H583_SOLCH</name>
<dbReference type="EMBL" id="GEDG01025063">
    <property type="protein sequence ID" value="JAP15509.1"/>
    <property type="molecule type" value="Transcribed_RNA"/>
</dbReference>
<protein>
    <submittedName>
        <fullName evidence="1">Putative ovule protein</fullName>
    </submittedName>
</protein>
<evidence type="ECO:0000313" key="1">
    <source>
        <dbReference type="EMBL" id="JAP15509.1"/>
    </source>
</evidence>
<accession>A0A0V0H583</accession>
<proteinExistence type="predicted"/>
<organism evidence="1">
    <name type="scientific">Solanum chacoense</name>
    <name type="common">Chaco potato</name>
    <dbReference type="NCBI Taxonomy" id="4108"/>
    <lineage>
        <taxon>Eukaryota</taxon>
        <taxon>Viridiplantae</taxon>
        <taxon>Streptophyta</taxon>
        <taxon>Embryophyta</taxon>
        <taxon>Tracheophyta</taxon>
        <taxon>Spermatophyta</taxon>
        <taxon>Magnoliopsida</taxon>
        <taxon>eudicotyledons</taxon>
        <taxon>Gunneridae</taxon>
        <taxon>Pentapetalae</taxon>
        <taxon>asterids</taxon>
        <taxon>lamiids</taxon>
        <taxon>Solanales</taxon>
        <taxon>Solanaceae</taxon>
        <taxon>Solanoideae</taxon>
        <taxon>Solaneae</taxon>
        <taxon>Solanum</taxon>
    </lineage>
</organism>